<name>A0A8J3X0S3_9ACTN</name>
<comment type="caution">
    <text evidence="1">The sequence shown here is derived from an EMBL/GenBank/DDBJ whole genome shotgun (WGS) entry which is preliminary data.</text>
</comment>
<keyword evidence="2" id="KW-1185">Reference proteome</keyword>
<protein>
    <submittedName>
        <fullName evidence="1">Uncharacterized protein</fullName>
    </submittedName>
</protein>
<dbReference type="AlphaFoldDB" id="A0A8J3X0S3"/>
<reference evidence="1" key="1">
    <citation type="submission" date="2021-01" db="EMBL/GenBank/DDBJ databases">
        <title>Whole genome shotgun sequence of Planosporangium mesophilum NBRC 109066.</title>
        <authorList>
            <person name="Komaki H."/>
            <person name="Tamura T."/>
        </authorList>
    </citation>
    <scope>NUCLEOTIDE SEQUENCE</scope>
    <source>
        <strain evidence="1">NBRC 109066</strain>
    </source>
</reference>
<proteinExistence type="predicted"/>
<dbReference type="EMBL" id="BOON01000030">
    <property type="protein sequence ID" value="GII23617.1"/>
    <property type="molecule type" value="Genomic_DNA"/>
</dbReference>
<gene>
    <name evidence="1" type="ORF">Pme01_32140</name>
</gene>
<dbReference type="InterPro" id="IPR045647">
    <property type="entry name" value="DUF6401"/>
</dbReference>
<sequence>MRLTERFGLRPGADRFPSPHSAADLNNVWLMTSEYGRTVNPTVVYVARACLDALMGWVGVDGMVAAIRNPALLAAIDQHAAAVRDELGERITDAPALAEHARQVHAAAVAEGHEFPNPARLDWAHAPSYLVRLVAVCALAGVADCL</sequence>
<accession>A0A8J3X0S3</accession>
<dbReference type="Pfam" id="PF19939">
    <property type="entry name" value="DUF6401"/>
    <property type="match status" value="1"/>
</dbReference>
<dbReference type="Proteomes" id="UP000599074">
    <property type="component" value="Unassembled WGS sequence"/>
</dbReference>
<evidence type="ECO:0000313" key="1">
    <source>
        <dbReference type="EMBL" id="GII23617.1"/>
    </source>
</evidence>
<evidence type="ECO:0000313" key="2">
    <source>
        <dbReference type="Proteomes" id="UP000599074"/>
    </source>
</evidence>
<organism evidence="1 2">
    <name type="scientific">Planosporangium mesophilum</name>
    <dbReference type="NCBI Taxonomy" id="689768"/>
    <lineage>
        <taxon>Bacteria</taxon>
        <taxon>Bacillati</taxon>
        <taxon>Actinomycetota</taxon>
        <taxon>Actinomycetes</taxon>
        <taxon>Micromonosporales</taxon>
        <taxon>Micromonosporaceae</taxon>
        <taxon>Planosporangium</taxon>
    </lineage>
</organism>